<gene>
    <name evidence="1" type="ORF">FRUB_02032</name>
</gene>
<comment type="caution">
    <text evidence="1">The sequence shown here is derived from an EMBL/GenBank/DDBJ whole genome shotgun (WGS) entry which is preliminary data.</text>
</comment>
<keyword evidence="2" id="KW-1185">Reference proteome</keyword>
<reference evidence="2" key="1">
    <citation type="submission" date="2017-06" db="EMBL/GenBank/DDBJ databases">
        <title>Genome analysis of Fimbriiglobus ruber SP5, the first member of the order Planctomycetales with confirmed chitinolytic capability.</title>
        <authorList>
            <person name="Ravin N.V."/>
            <person name="Rakitin A.L."/>
            <person name="Ivanova A.A."/>
            <person name="Beletsky A.V."/>
            <person name="Kulichevskaya I.S."/>
            <person name="Mardanov A.V."/>
            <person name="Dedysh S.N."/>
        </authorList>
    </citation>
    <scope>NUCLEOTIDE SEQUENCE [LARGE SCALE GENOMIC DNA]</scope>
    <source>
        <strain evidence="2">SP5</strain>
    </source>
</reference>
<dbReference type="AlphaFoldDB" id="A0A225DWD5"/>
<evidence type="ECO:0000313" key="2">
    <source>
        <dbReference type="Proteomes" id="UP000214646"/>
    </source>
</evidence>
<dbReference type="Proteomes" id="UP000214646">
    <property type="component" value="Unassembled WGS sequence"/>
</dbReference>
<evidence type="ECO:0008006" key="3">
    <source>
        <dbReference type="Google" id="ProtNLM"/>
    </source>
</evidence>
<dbReference type="InterPro" id="IPR021412">
    <property type="entry name" value="DUF3052"/>
</dbReference>
<proteinExistence type="predicted"/>
<dbReference type="RefSeq" id="WP_088253388.1">
    <property type="nucleotide sequence ID" value="NZ_NIDE01000002.1"/>
</dbReference>
<dbReference type="EMBL" id="NIDE01000002">
    <property type="protein sequence ID" value="OWK45701.1"/>
    <property type="molecule type" value="Genomic_DNA"/>
</dbReference>
<name>A0A225DWD5_9BACT</name>
<accession>A0A225DWD5</accession>
<sequence length="126" mass="14275">MKTVAQKLFIKSGMKVRVIAKPENFSEIFGSHDAVIVSERSRELADLVLLFVRDREEMEARLGKPQILQPEGALWLAYPKGTSKLKSDIHRDSIREYAASLGLETVSIISVDETWSCLRLKTTQQK</sequence>
<dbReference type="Pfam" id="PF11253">
    <property type="entry name" value="DUF3052"/>
    <property type="match status" value="1"/>
</dbReference>
<protein>
    <recommendedName>
        <fullName evidence="3">DUF3052 domain-containing protein</fullName>
    </recommendedName>
</protein>
<dbReference type="OrthoDB" id="9800461at2"/>
<organism evidence="1 2">
    <name type="scientific">Fimbriiglobus ruber</name>
    <dbReference type="NCBI Taxonomy" id="1908690"/>
    <lineage>
        <taxon>Bacteria</taxon>
        <taxon>Pseudomonadati</taxon>
        <taxon>Planctomycetota</taxon>
        <taxon>Planctomycetia</taxon>
        <taxon>Gemmatales</taxon>
        <taxon>Gemmataceae</taxon>
        <taxon>Fimbriiglobus</taxon>
    </lineage>
</organism>
<evidence type="ECO:0000313" key="1">
    <source>
        <dbReference type="EMBL" id="OWK45701.1"/>
    </source>
</evidence>